<evidence type="ECO:0000313" key="8">
    <source>
        <dbReference type="Proteomes" id="UP000051952"/>
    </source>
</evidence>
<evidence type="ECO:0000256" key="5">
    <source>
        <dbReference type="SAM" id="MobiDB-lite"/>
    </source>
</evidence>
<dbReference type="Pfam" id="PF16113">
    <property type="entry name" value="ECH_2"/>
    <property type="match status" value="1"/>
</dbReference>
<keyword evidence="8" id="KW-1185">Reference proteome</keyword>
<feature type="region of interest" description="Disordered" evidence="5">
    <location>
        <begin position="140"/>
        <end position="177"/>
    </location>
</feature>
<accession>A0A0S4IPV3</accession>
<dbReference type="InterPro" id="IPR032259">
    <property type="entry name" value="HIBYL-CoA-H"/>
</dbReference>
<dbReference type="GO" id="GO:0006574">
    <property type="term" value="P:L-valine catabolic process"/>
    <property type="evidence" value="ECO:0007669"/>
    <property type="project" value="TreeGrafter"/>
</dbReference>
<dbReference type="InterPro" id="IPR045004">
    <property type="entry name" value="ECH_dom"/>
</dbReference>
<dbReference type="PANTHER" id="PTHR43176:SF3">
    <property type="entry name" value="3-HYDROXYISOBUTYRYL-COA HYDROLASE, MITOCHONDRIAL"/>
    <property type="match status" value="1"/>
</dbReference>
<sequence>MLRRRIGGCSSLYFGATPLLSWTVSSSNVDTMKPASPAITEAKRGIKTLAVREYKPMGQPIELRFYQRYTNNPKHASGVQFLTHLNHHQRWRARGDYIDYMHWGKEQGQARLPHRHQRVAFDFHDTLPPTKAAYREELFASQDPSSHRSGHSGMDEGFDPNKKRFSSPQHWNRLFSKRRPGEGDIRISDFGTKSLLGELVTHTDVDSESAFHVENRPANHGLVPGINQPFLGEQDTKMMQSMSVALDKNQMITTNEGRFSKSLYLNNPTKHQHLSAKLAKSLEREIDRATNAVHSKLTTLSAAQSGLTEYFCQGVDFEDVAHHMSMSSICKLQVESLTEEIKLRSSSEASQIQKKIQELLDRATRHEARADAILRQNGGLLWRVFTAARPLMTVINGKCRGTGCGVGLMAKYAVTRDSSEFTFDGPNRALTPYGGLTHFLARPETSLKFPGLAEFTMLTGSSLFAGDVLRLGWTDLFSTTADLDYHVKEWFNNSEHMHNDAIAWQLGHLLESTCKMREAHSGAVERSSVTPTRANWIEDAFADQTSVESIVSTLTEMERISTKDPNNTIDGQATVTPYTLPSVAHGVSKLRTANLHFSLEPWDITAPVEPIEASMVADVFTSYVLERRGDVDVVLNKDRMKLSRWRDQRYNEYKEFQALKKVPQARHVFARLEGCEGKLVDFEFIFDKNAADEKSRAIKTMQRTLVGRHRGGAPELQAEEVERLAMLEGLKTEIRSRLGFPSDRNISIGWYLPTLDTAEVLSDQELLDILRTDPGVEDPSLHTKFPPIYFIVKRQEMYMSEWAYAVKHQLLLQSPFALKASFALLQNIRGDGSHEQVSSISESLTKEFRYLRRMITRPEFFNVGQYTEKDMDYWEDVRDRRSKNIHETEESPLRPMKLFSEVFEGHVELDGHKFQVRPRWLPRTLEEVNDSEIARLAAPLDFGEDATTEFDVPTFNAKQNFIHGMVDDAGVEVVPGLGETDAKTGQPRVPALVGNAHVPQNVNFYEMARHPWNDKQTSWRQDGFTEGSQEYFMQQYQAAEKELYDAKNTGQYNYWPSTADAEKVSSWVEDETALLQDRFYSAFREGEQQVDGWATELRKQATSGGLTRRLEIASSQEKIMDDEYYRWFIQPGVHPNPSGLVRNAPKTAASDEDAEHMDMQRVLSSLGDARVSQDMAADLDMQHIDGDDATMAPAEALGGVSFYSAFREGEQQVDGWATELRKQATSGGLTRRLEIASSQEKIMDDEYYRWFIQPGVHPNPSGLVRNAPKTAASDEDAEHMDMQRVLSSLGDARVSQDMAADLDMQHIDGDDATMAPAEALGGVIVDDPVEGGL</sequence>
<dbReference type="SUPFAM" id="SSF52096">
    <property type="entry name" value="ClpP/crotonase"/>
    <property type="match status" value="1"/>
</dbReference>
<evidence type="ECO:0000256" key="1">
    <source>
        <dbReference type="ARBA" id="ARBA00001709"/>
    </source>
</evidence>
<gene>
    <name evidence="7" type="ORF">BSAL_66995</name>
</gene>
<evidence type="ECO:0000313" key="7">
    <source>
        <dbReference type="EMBL" id="CUF90291.1"/>
    </source>
</evidence>
<dbReference type="OrthoDB" id="410701at2759"/>
<dbReference type="EMBL" id="CYKH01000440">
    <property type="protein sequence ID" value="CUF90291.1"/>
    <property type="molecule type" value="Genomic_DNA"/>
</dbReference>
<reference evidence="8" key="1">
    <citation type="submission" date="2015-09" db="EMBL/GenBank/DDBJ databases">
        <authorList>
            <consortium name="Pathogen Informatics"/>
        </authorList>
    </citation>
    <scope>NUCLEOTIDE SEQUENCE [LARGE SCALE GENOMIC DNA]</scope>
    <source>
        <strain evidence="8">Lake Konstanz</strain>
    </source>
</reference>
<feature type="coiled-coil region" evidence="4">
    <location>
        <begin position="349"/>
        <end position="376"/>
    </location>
</feature>
<dbReference type="Gene3D" id="3.90.226.10">
    <property type="entry name" value="2-enoyl-CoA Hydratase, Chain A, domain 1"/>
    <property type="match status" value="1"/>
</dbReference>
<dbReference type="EC" id="3.1.2.4" evidence="2"/>
<evidence type="ECO:0000256" key="3">
    <source>
        <dbReference type="ARBA" id="ARBA00022801"/>
    </source>
</evidence>
<dbReference type="InterPro" id="IPR029045">
    <property type="entry name" value="ClpP/crotonase-like_dom_sf"/>
</dbReference>
<comment type="catalytic activity">
    <reaction evidence="1">
        <text>3-hydroxy-2-methylpropanoyl-CoA + H2O = 3-hydroxy-2-methylpropanoate + CoA + H(+)</text>
        <dbReference type="Rhea" id="RHEA:20888"/>
        <dbReference type="ChEBI" id="CHEBI:11805"/>
        <dbReference type="ChEBI" id="CHEBI:15377"/>
        <dbReference type="ChEBI" id="CHEBI:15378"/>
        <dbReference type="ChEBI" id="CHEBI:57287"/>
        <dbReference type="ChEBI" id="CHEBI:57340"/>
        <dbReference type="EC" id="3.1.2.4"/>
    </reaction>
</comment>
<organism evidence="7 8">
    <name type="scientific">Bodo saltans</name>
    <name type="common">Flagellated protozoan</name>
    <dbReference type="NCBI Taxonomy" id="75058"/>
    <lineage>
        <taxon>Eukaryota</taxon>
        <taxon>Discoba</taxon>
        <taxon>Euglenozoa</taxon>
        <taxon>Kinetoplastea</taxon>
        <taxon>Metakinetoplastina</taxon>
        <taxon>Eubodonida</taxon>
        <taxon>Bodonidae</taxon>
        <taxon>Bodo</taxon>
    </lineage>
</organism>
<protein>
    <recommendedName>
        <fullName evidence="2">3-hydroxyisobutyryl-CoA hydrolase</fullName>
        <ecNumber evidence="2">3.1.2.4</ecNumber>
    </recommendedName>
</protein>
<dbReference type="OMA" id="NFYEMAR"/>
<dbReference type="VEuPathDB" id="TriTrypDB:BSAL_66995"/>
<evidence type="ECO:0000259" key="6">
    <source>
        <dbReference type="Pfam" id="PF16113"/>
    </source>
</evidence>
<feature type="domain" description="Enoyl-CoA hydratase/isomerase" evidence="6">
    <location>
        <begin position="263"/>
        <end position="571"/>
    </location>
</feature>
<dbReference type="PANTHER" id="PTHR43176">
    <property type="entry name" value="3-HYDROXYISOBUTYRYL-COA HYDROLASE-RELATED"/>
    <property type="match status" value="1"/>
</dbReference>
<dbReference type="GO" id="GO:0003860">
    <property type="term" value="F:3-hydroxyisobutyryl-CoA hydrolase activity"/>
    <property type="evidence" value="ECO:0007669"/>
    <property type="project" value="UniProtKB-EC"/>
</dbReference>
<name>A0A0S4IPV3_BODSA</name>
<evidence type="ECO:0000256" key="4">
    <source>
        <dbReference type="SAM" id="Coils"/>
    </source>
</evidence>
<evidence type="ECO:0000256" key="2">
    <source>
        <dbReference type="ARBA" id="ARBA00011915"/>
    </source>
</evidence>
<keyword evidence="3" id="KW-0378">Hydrolase</keyword>
<keyword evidence="4" id="KW-0175">Coiled coil</keyword>
<proteinExistence type="predicted"/>
<dbReference type="Proteomes" id="UP000051952">
    <property type="component" value="Unassembled WGS sequence"/>
</dbReference>